<sequence>MADPKSAINSPIRDRATANNFNIRCQGSPVLEQIAQIDKNYFQKTLTKKQRPKRYRVTLRSSSRYRQEGNLYPPFRKNNSFCRMMGGAKLKIGTSHC</sequence>
<protein>
    <submittedName>
        <fullName evidence="1">Uncharacterized protein</fullName>
    </submittedName>
</protein>
<gene>
    <name evidence="1" type="ORF">NPIL_250091</name>
</gene>
<keyword evidence="2" id="KW-1185">Reference proteome</keyword>
<proteinExistence type="predicted"/>
<accession>A0A8X6NJ13</accession>
<dbReference type="Proteomes" id="UP000887013">
    <property type="component" value="Unassembled WGS sequence"/>
</dbReference>
<evidence type="ECO:0000313" key="1">
    <source>
        <dbReference type="EMBL" id="GFT15582.1"/>
    </source>
</evidence>
<reference evidence="1" key="1">
    <citation type="submission" date="2020-08" db="EMBL/GenBank/DDBJ databases">
        <title>Multicomponent nature underlies the extraordinary mechanical properties of spider dragline silk.</title>
        <authorList>
            <person name="Kono N."/>
            <person name="Nakamura H."/>
            <person name="Mori M."/>
            <person name="Yoshida Y."/>
            <person name="Ohtoshi R."/>
            <person name="Malay A.D."/>
            <person name="Moran D.A.P."/>
            <person name="Tomita M."/>
            <person name="Numata K."/>
            <person name="Arakawa K."/>
        </authorList>
    </citation>
    <scope>NUCLEOTIDE SEQUENCE</scope>
</reference>
<dbReference type="AlphaFoldDB" id="A0A8X6NJ13"/>
<evidence type="ECO:0000313" key="2">
    <source>
        <dbReference type="Proteomes" id="UP000887013"/>
    </source>
</evidence>
<organism evidence="1 2">
    <name type="scientific">Nephila pilipes</name>
    <name type="common">Giant wood spider</name>
    <name type="synonym">Nephila maculata</name>
    <dbReference type="NCBI Taxonomy" id="299642"/>
    <lineage>
        <taxon>Eukaryota</taxon>
        <taxon>Metazoa</taxon>
        <taxon>Ecdysozoa</taxon>
        <taxon>Arthropoda</taxon>
        <taxon>Chelicerata</taxon>
        <taxon>Arachnida</taxon>
        <taxon>Araneae</taxon>
        <taxon>Araneomorphae</taxon>
        <taxon>Entelegynae</taxon>
        <taxon>Araneoidea</taxon>
        <taxon>Nephilidae</taxon>
        <taxon>Nephila</taxon>
    </lineage>
</organism>
<dbReference type="EMBL" id="BMAW01009785">
    <property type="protein sequence ID" value="GFT15582.1"/>
    <property type="molecule type" value="Genomic_DNA"/>
</dbReference>
<comment type="caution">
    <text evidence="1">The sequence shown here is derived from an EMBL/GenBank/DDBJ whole genome shotgun (WGS) entry which is preliminary data.</text>
</comment>
<name>A0A8X6NJ13_NEPPI</name>